<protein>
    <submittedName>
        <fullName evidence="4">Uncharacterized protein</fullName>
    </submittedName>
</protein>
<dbReference type="RefSeq" id="WP_024071157.1">
    <property type="nucleotide sequence ID" value="NC_023062.1"/>
</dbReference>
<reference evidence="4 5" key="1">
    <citation type="journal article" date="2014" name="Genome Announc.">
        <title>Complete Genome Sequence of Mycoplasma ovis Strain Michigan, a Hemoplasma of Sheep with Two Distinct 16S rRNA Genes.</title>
        <authorList>
            <person name="Deshuillers P.L."/>
            <person name="Santos A.P."/>
            <person name="do Nascimento N.C."/>
            <person name="Hampel J.A."/>
            <person name="Bergin I.L."/>
            <person name="Dyson M.C."/>
            <person name="Messick J.B."/>
        </authorList>
    </citation>
    <scope>NUCLEOTIDE SEQUENCE [LARGE SCALE GENOMIC DNA]</scope>
    <source>
        <strain evidence="4 5">Michigan</strain>
    </source>
</reference>
<evidence type="ECO:0000256" key="2">
    <source>
        <dbReference type="SAM" id="MobiDB-lite"/>
    </source>
</evidence>
<feature type="signal peptide" evidence="3">
    <location>
        <begin position="1"/>
        <end position="22"/>
    </location>
</feature>
<accession>A0ABN4BQZ4</accession>
<evidence type="ECO:0000256" key="3">
    <source>
        <dbReference type="SAM" id="SignalP"/>
    </source>
</evidence>
<dbReference type="EMBL" id="CP006935">
    <property type="protein sequence ID" value="AHC40255.1"/>
    <property type="molecule type" value="Genomic_DNA"/>
</dbReference>
<evidence type="ECO:0000313" key="4">
    <source>
        <dbReference type="EMBL" id="AHC40255.1"/>
    </source>
</evidence>
<keyword evidence="1" id="KW-0175">Coiled coil</keyword>
<organism evidence="4 5">
    <name type="scientific">Mycoplasma ovis str. Michigan</name>
    <dbReference type="NCBI Taxonomy" id="1415773"/>
    <lineage>
        <taxon>Bacteria</taxon>
        <taxon>Bacillati</taxon>
        <taxon>Mycoplasmatota</taxon>
        <taxon>Mollicutes</taxon>
        <taxon>Mycoplasmataceae</taxon>
        <taxon>Mycoplasma</taxon>
    </lineage>
</organism>
<evidence type="ECO:0000313" key="5">
    <source>
        <dbReference type="Proteomes" id="UP000018745"/>
    </source>
</evidence>
<proteinExistence type="predicted"/>
<dbReference type="Proteomes" id="UP000018745">
    <property type="component" value="Chromosome"/>
</dbReference>
<feature type="region of interest" description="Disordered" evidence="2">
    <location>
        <begin position="202"/>
        <end position="221"/>
    </location>
</feature>
<evidence type="ECO:0000256" key="1">
    <source>
        <dbReference type="SAM" id="Coils"/>
    </source>
</evidence>
<sequence length="347" mass="39230">MFLLAKLIGLAGTVISSGTASAFLIPYFQNTEAGVFSNVIFKEDLSKNKFDFQKLDQEAKENIEVLKSKISKFSLAKTITNIWKQVAYYNIDKIFEKLSQAENQLTNLYKEIVSQIKKLNEKYEEISTSTQEKLQTEKEQKLQSALKDAYSKLSDALTTWEDSMIEINCAIKQNCKKTIIGGITKLINSIFPVLPITSSVASGGAESTNGSGGGGAEKAKKELEEVSKELTQLISEMETKNNEYKVKHALARVQEKLLFSKLLFLEGWIKFLNSQKNNLESDIKSKGEKTKKLITEINSSQKKLISNHQTYTKLKQQEVNLNSWKTKLEESLLKNNSDLDREDKQEL</sequence>
<keyword evidence="3" id="KW-0732">Signal</keyword>
<feature type="chain" id="PRO_5045083917" evidence="3">
    <location>
        <begin position="23"/>
        <end position="347"/>
    </location>
</feature>
<feature type="coiled-coil region" evidence="1">
    <location>
        <begin position="91"/>
        <end position="140"/>
    </location>
</feature>
<keyword evidence="5" id="KW-1185">Reference proteome</keyword>
<name>A0ABN4BQZ4_9MOLU</name>
<gene>
    <name evidence="4" type="ORF">OVS_01865</name>
</gene>